<dbReference type="Gene3D" id="1.10.8.270">
    <property type="entry name" value="putative rabgap domain of human tbc1 domain family member 14 like domains"/>
    <property type="match status" value="1"/>
</dbReference>
<dbReference type="SMART" id="SM00164">
    <property type="entry name" value="TBC"/>
    <property type="match status" value="1"/>
</dbReference>
<dbReference type="Gene3D" id="1.10.472.80">
    <property type="entry name" value="Ypt/Rab-GAP domain of gyp1p, domain 3"/>
    <property type="match status" value="1"/>
</dbReference>
<proteinExistence type="predicted"/>
<evidence type="ECO:0000259" key="3">
    <source>
        <dbReference type="PROSITE" id="PS50086"/>
    </source>
</evidence>
<dbReference type="FunFam" id="1.10.472.80:FF:000011">
    <property type="entry name" value="TBC1 domain family member 30"/>
    <property type="match status" value="1"/>
</dbReference>
<evidence type="ECO:0000313" key="5">
    <source>
        <dbReference type="RefSeq" id="XP_028967350.1"/>
    </source>
</evidence>
<dbReference type="RefSeq" id="XP_028967350.1">
    <property type="nucleotide sequence ID" value="XM_029111517.1"/>
</dbReference>
<keyword evidence="4" id="KW-1185">Reference proteome</keyword>
<dbReference type="InterPro" id="IPR032738">
    <property type="entry name" value="Tbc1d30_C"/>
</dbReference>
<feature type="compositionally biased region" description="Polar residues" evidence="2">
    <location>
        <begin position="709"/>
        <end position="720"/>
    </location>
</feature>
<dbReference type="AlphaFoldDB" id="A0AAJ7WHP4"/>
<feature type="region of interest" description="Disordered" evidence="2">
    <location>
        <begin position="473"/>
        <end position="497"/>
    </location>
</feature>
<evidence type="ECO:0000256" key="1">
    <source>
        <dbReference type="ARBA" id="ARBA00067508"/>
    </source>
</evidence>
<accession>A0AAJ7WHP4</accession>
<feature type="compositionally biased region" description="Low complexity" evidence="2">
    <location>
        <begin position="577"/>
        <end position="600"/>
    </location>
</feature>
<dbReference type="KEGG" id="goe:100907989"/>
<evidence type="ECO:0000313" key="4">
    <source>
        <dbReference type="Proteomes" id="UP000694867"/>
    </source>
</evidence>
<dbReference type="SUPFAM" id="SSF47923">
    <property type="entry name" value="Ypt/Rab-GAP domain of gyp1p"/>
    <property type="match status" value="2"/>
</dbReference>
<feature type="compositionally biased region" description="Basic and acidic residues" evidence="2">
    <location>
        <begin position="665"/>
        <end position="697"/>
    </location>
</feature>
<name>A0AAJ7WHP4_9ACAR</name>
<feature type="compositionally biased region" description="Basic and acidic residues" evidence="2">
    <location>
        <begin position="564"/>
        <end position="574"/>
    </location>
</feature>
<sequence>MVPQIGALTKLVSQQHEAVQKLNGQLLQLLRQRERLKTRRRQHFLMVTAVLQAVSLKRSVDTKMKFSLEPFPGDTGFTQWRDAMKMVARLPGGIPAEFRKQLWLTLADRYIVYRQLDWPASCRTCLNEKTNPDDDKLGVQIVKDLHRTGCSHLTGDDEIAEQNQALLKRVLLAYARFNKHVGYCQGFNLLAALVLQVVEWNEENALKMMIYLIEGVLPNGYFTNDLQGLSVDMAVFRDLLRLRLSALAKHLDRLQAQANDTSTGTSAYEPPLTNVFTMQWFLTLFSTCLPGTTVLRVWDLTLLEGNEVLLRTALAIWDGLADRIMAVESADEFYSIMGVLSREMLEFGLMDCNDLVNTICTMAPFPFPQLQELREKYTFDIRPFAQGSFASAPRKTSIKEFVGLRLFYTDDDEESEMDEDQLALASAAWYSNQRHNKANVSLDIGTLKRQYAKLRDRQRQAHVILTSTLKTAIEQQGQLDRPRPRPPGPRPAVDTLLAGQKPIVRRVRPTPKVQFSMPKEESNLREANRPRGPRAMRTKMMLDERLSRQTPAALPQGETLTWDQIEREKREGIRPRSWSSSSDSSVTSAGDQPDSSSTASPLPPASPRPSGKQFVSNDATSPDPEGRESISQNPSEEVALVDVPVDESLSEAKPLESGESPLDEFEVRNNSEAQARRTDGDSGTRLVNKETKPEKPPKKLIIADVPPSWSLSGESNSPPSIANAPQMWHQIPDGPFVEEDTDSENIATTPPTLDELLERYTKVTHLVEDASARLVASTSIDSGDSRTPPSRAESPPPVFNPFPTNRQAYLDNQVARKLGLYTKH</sequence>
<dbReference type="Proteomes" id="UP000694867">
    <property type="component" value="Unplaced"/>
</dbReference>
<dbReference type="InterPro" id="IPR035969">
    <property type="entry name" value="Rab-GAP_TBC_sf"/>
</dbReference>
<dbReference type="GO" id="GO:0005783">
    <property type="term" value="C:endoplasmic reticulum"/>
    <property type="evidence" value="ECO:0007669"/>
    <property type="project" value="TreeGrafter"/>
</dbReference>
<dbReference type="Pfam" id="PF00566">
    <property type="entry name" value="RabGAP-TBC"/>
    <property type="match status" value="1"/>
</dbReference>
<evidence type="ECO:0000256" key="2">
    <source>
        <dbReference type="SAM" id="MobiDB-lite"/>
    </source>
</evidence>
<reference evidence="5" key="1">
    <citation type="submission" date="2025-08" db="UniProtKB">
        <authorList>
            <consortium name="RefSeq"/>
        </authorList>
    </citation>
    <scope>IDENTIFICATION</scope>
</reference>
<dbReference type="Pfam" id="PF15733">
    <property type="entry name" value="DUF4682"/>
    <property type="match status" value="1"/>
</dbReference>
<dbReference type="GeneID" id="100907989"/>
<dbReference type="InterPro" id="IPR000195">
    <property type="entry name" value="Rab-GAP-TBC_dom"/>
</dbReference>
<protein>
    <recommendedName>
        <fullName evidence="1">TBC1 domain family member 30</fullName>
    </recommendedName>
</protein>
<organism evidence="4 5">
    <name type="scientific">Galendromus occidentalis</name>
    <name type="common">western predatory mite</name>
    <dbReference type="NCBI Taxonomy" id="34638"/>
    <lineage>
        <taxon>Eukaryota</taxon>
        <taxon>Metazoa</taxon>
        <taxon>Ecdysozoa</taxon>
        <taxon>Arthropoda</taxon>
        <taxon>Chelicerata</taxon>
        <taxon>Arachnida</taxon>
        <taxon>Acari</taxon>
        <taxon>Parasitiformes</taxon>
        <taxon>Mesostigmata</taxon>
        <taxon>Gamasina</taxon>
        <taxon>Phytoseioidea</taxon>
        <taxon>Phytoseiidae</taxon>
        <taxon>Typhlodrominae</taxon>
        <taxon>Galendromus</taxon>
    </lineage>
</organism>
<dbReference type="PROSITE" id="PS50086">
    <property type="entry name" value="TBC_RABGAP"/>
    <property type="match status" value="1"/>
</dbReference>
<gene>
    <name evidence="5" type="primary">LOC100907989</name>
</gene>
<feature type="compositionally biased region" description="Basic and acidic residues" evidence="2">
    <location>
        <begin position="518"/>
        <end position="529"/>
    </location>
</feature>
<dbReference type="PANTHER" id="PTHR13399:SF2">
    <property type="entry name" value="TRANSLOCON-ASSOCIATED PROTEIN SUBUNIT GAMMA"/>
    <property type="match status" value="1"/>
</dbReference>
<feature type="region of interest" description="Disordered" evidence="2">
    <location>
        <begin position="511"/>
        <end position="751"/>
    </location>
</feature>
<dbReference type="PANTHER" id="PTHR13399">
    <property type="entry name" value="TRANSLOCON-ASSOCIATED PROTEIN TRAP , GAMMA SUBUNIT"/>
    <property type="match status" value="1"/>
</dbReference>
<feature type="compositionally biased region" description="Polar residues" evidence="2">
    <location>
        <begin position="776"/>
        <end position="788"/>
    </location>
</feature>
<feature type="region of interest" description="Disordered" evidence="2">
    <location>
        <begin position="773"/>
        <end position="807"/>
    </location>
</feature>
<dbReference type="FunFam" id="1.10.8.270:FF:000009">
    <property type="entry name" value="TBC1 domain family member 30"/>
    <property type="match status" value="1"/>
</dbReference>
<feature type="domain" description="Rab-GAP TBC" evidence="3">
    <location>
        <begin position="93"/>
        <end position="305"/>
    </location>
</feature>